<reference evidence="4" key="2">
    <citation type="submission" date="2025-04" db="UniProtKB">
        <authorList>
            <consortium name="RefSeq"/>
        </authorList>
    </citation>
    <scope>IDENTIFICATION</scope>
</reference>
<dbReference type="RefSeq" id="XP_016978630.1">
    <property type="nucleotide sequence ID" value="XM_017123141.1"/>
</dbReference>
<dbReference type="AlphaFoldDB" id="A0A6P4EK93"/>
<evidence type="ECO:0000313" key="3">
    <source>
        <dbReference type="Proteomes" id="UP001652680"/>
    </source>
</evidence>
<dbReference type="InterPro" id="IPR027328">
    <property type="entry name" value="MAPRE"/>
</dbReference>
<dbReference type="Proteomes" id="UP001652680">
    <property type="component" value="Unassembled WGS sequence"/>
</dbReference>
<proteinExistence type="predicted"/>
<dbReference type="Pfam" id="PF00307">
    <property type="entry name" value="CH"/>
    <property type="match status" value="1"/>
</dbReference>
<dbReference type="EnsemblMetazoa" id="XM_017123141.1">
    <property type="protein sequence ID" value="XP_016978630.1"/>
    <property type="gene ID" value="LOC108044220"/>
</dbReference>
<evidence type="ECO:0000313" key="4">
    <source>
        <dbReference type="RefSeq" id="XP_016978630.1"/>
    </source>
</evidence>
<organism evidence="4">
    <name type="scientific">Drosophila rhopaloa</name>
    <name type="common">Fruit fly</name>
    <dbReference type="NCBI Taxonomy" id="1041015"/>
    <lineage>
        <taxon>Eukaryota</taxon>
        <taxon>Metazoa</taxon>
        <taxon>Ecdysozoa</taxon>
        <taxon>Arthropoda</taxon>
        <taxon>Hexapoda</taxon>
        <taxon>Insecta</taxon>
        <taxon>Pterygota</taxon>
        <taxon>Neoptera</taxon>
        <taxon>Endopterygota</taxon>
        <taxon>Diptera</taxon>
        <taxon>Brachycera</taxon>
        <taxon>Muscomorpha</taxon>
        <taxon>Ephydroidea</taxon>
        <taxon>Drosophilidae</taxon>
        <taxon>Drosophila</taxon>
        <taxon>Sophophora</taxon>
    </lineage>
</organism>
<keyword evidence="3" id="KW-1185">Reference proteome</keyword>
<gene>
    <name evidence="4" type="primary">LOC108044220</name>
    <name evidence="2" type="synonym">108044220</name>
</gene>
<dbReference type="Gene3D" id="1.10.418.10">
    <property type="entry name" value="Calponin-like domain"/>
    <property type="match status" value="1"/>
</dbReference>
<feature type="domain" description="Calponin-homology (CH)" evidence="1">
    <location>
        <begin position="7"/>
        <end position="103"/>
    </location>
</feature>
<protein>
    <submittedName>
        <fullName evidence="4">Microtubule-associated protein RP/EB family member 2-like</fullName>
    </submittedName>
</protein>
<dbReference type="InterPro" id="IPR036872">
    <property type="entry name" value="CH_dom_sf"/>
</dbReference>
<dbReference type="InterPro" id="IPR001715">
    <property type="entry name" value="CH_dom"/>
</dbReference>
<dbReference type="PANTHER" id="PTHR10623">
    <property type="entry name" value="MICROTUBULE-ASSOCIATED PROTEIN RP/EB FAMILY MEMBER"/>
    <property type="match status" value="1"/>
</dbReference>
<name>A0A6P4EK93_DRORH</name>
<evidence type="ECO:0000259" key="1">
    <source>
        <dbReference type="Pfam" id="PF00307"/>
    </source>
</evidence>
<dbReference type="OrthoDB" id="7870141at2759"/>
<reference evidence="2" key="3">
    <citation type="submission" date="2025-05" db="UniProtKB">
        <authorList>
            <consortium name="EnsemblMetazoa"/>
        </authorList>
    </citation>
    <scope>IDENTIFICATION</scope>
</reference>
<reference evidence="3" key="1">
    <citation type="journal article" date="2021" name="Elife">
        <title>Highly contiguous assemblies of 101 drosophilid genomes.</title>
        <authorList>
            <person name="Kim B.Y."/>
            <person name="Wang J.R."/>
            <person name="Miller D.E."/>
            <person name="Barmina O."/>
            <person name="Delaney E."/>
            <person name="Thompson A."/>
            <person name="Comeault A.A."/>
            <person name="Peede D."/>
            <person name="D'Agostino E.R."/>
            <person name="Pelaez J."/>
            <person name="Aguilar J.M."/>
            <person name="Haji D."/>
            <person name="Matsunaga T."/>
            <person name="Armstrong E.E."/>
            <person name="Zych M."/>
            <person name="Ogawa Y."/>
            <person name="Stamenkovic-Radak M."/>
            <person name="Jelic M."/>
            <person name="Veselinovic M.S."/>
            <person name="Tanaskovic M."/>
            <person name="Eric P."/>
            <person name="Gao J.J."/>
            <person name="Katoh T.K."/>
            <person name="Toda M.J."/>
            <person name="Watabe H."/>
            <person name="Watada M."/>
            <person name="Davis J.S."/>
            <person name="Moyle L.C."/>
            <person name="Manoli G."/>
            <person name="Bertolini E."/>
            <person name="Kostal V."/>
            <person name="Hawley R.S."/>
            <person name="Takahashi A."/>
            <person name="Jones C.D."/>
            <person name="Price D.K."/>
            <person name="Whiteman N."/>
            <person name="Kopp A."/>
            <person name="Matute D.R."/>
            <person name="Petrov D.A."/>
        </authorList>
    </citation>
    <scope>NUCLEOTIDE SEQUENCE [LARGE SCALE GENOMIC DNA]</scope>
</reference>
<dbReference type="GeneID" id="108044220"/>
<sequence length="183" mass="20606">MYTSLMLLTWVNNTLDADIGCIEDLATGAAYCQFLDIMFSGILSLEDVAFETNQESRFRQNFELLQNSLDELKIPLTVPVDDLVGGDFRANLDFAATFHEFFKDITRMSLTRLGPYYPLAARNYQNFTPNPDELATIGQGQHFRAGEIEGMKLLNGTSDIGQGLHHKYDSMEELQGAQPRNLL</sequence>
<dbReference type="GO" id="GO:0008017">
    <property type="term" value="F:microtubule binding"/>
    <property type="evidence" value="ECO:0007669"/>
    <property type="project" value="InterPro"/>
</dbReference>
<dbReference type="SUPFAM" id="SSF47576">
    <property type="entry name" value="Calponin-homology domain, CH-domain"/>
    <property type="match status" value="1"/>
</dbReference>
<evidence type="ECO:0000313" key="2">
    <source>
        <dbReference type="EnsemblMetazoa" id="XP_016978630.1"/>
    </source>
</evidence>
<accession>A0A6P4EK93</accession>